<keyword evidence="2" id="KW-1185">Reference proteome</keyword>
<dbReference type="Proteomes" id="UP000305401">
    <property type="component" value="Unassembled WGS sequence"/>
</dbReference>
<name>A0AC61S6N2_9BACT</name>
<gene>
    <name evidence="1" type="primary">miaA</name>
    <name evidence="1" type="ORF">E5990_04680</name>
</gene>
<dbReference type="EC" id="2.5.1.75" evidence="1"/>
<comment type="caution">
    <text evidence="1">The sequence shown here is derived from an EMBL/GenBank/DDBJ whole genome shotgun (WGS) entry which is preliminary data.</text>
</comment>
<evidence type="ECO:0000313" key="2">
    <source>
        <dbReference type="Proteomes" id="UP000305401"/>
    </source>
</evidence>
<dbReference type="EMBL" id="SSTG01000039">
    <property type="protein sequence ID" value="THG52929.1"/>
    <property type="molecule type" value="Genomic_DNA"/>
</dbReference>
<reference evidence="1" key="1">
    <citation type="submission" date="2019-04" db="EMBL/GenBank/DDBJ databases">
        <title>Microbes associate with the intestines of laboratory mice.</title>
        <authorList>
            <person name="Navarre W."/>
            <person name="Wong E."/>
            <person name="Huang K.C."/>
            <person name="Tropini C."/>
            <person name="Ng K."/>
            <person name="Yu B."/>
        </authorList>
    </citation>
    <scope>NUCLEOTIDE SEQUENCE</scope>
    <source>
        <strain evidence="1">NM86_A22</strain>
    </source>
</reference>
<sequence length="298" mass="33627">MPEPLLIVITGPTGSGKTDLSLQLAEHYGCDIISADSRQIYRGIPIGTAAPGKTQLERVRHHFVGTLELDRYYSAACFENDVVNLLPSLFSTNNVQIMCGGSMMYVDAVVYGIDELPTISPETRQNVSELFQREGLPGLRMLLRTLDPDYLAKADPANHKRLIHAIEVSLQAGVPYSSLCTGQKKQRPFKTIQLAIEHSRDQLFSRINTRTEKMIADGLVEEARSVYPLRHLNSLNTVGYKEMFAYFDGTFTLRQATDRMAKNTRVYAKKQLTWLKRNPHIKWLPPTNTFQEALKAIK</sequence>
<proteinExistence type="predicted"/>
<accession>A0AC61S6N2</accession>
<evidence type="ECO:0000313" key="1">
    <source>
        <dbReference type="EMBL" id="THG52929.1"/>
    </source>
</evidence>
<keyword evidence="1" id="KW-0808">Transferase</keyword>
<organism evidence="1 2">
    <name type="scientific">Muribaculum caecicola</name>
    <dbReference type="NCBI Taxonomy" id="3038144"/>
    <lineage>
        <taxon>Bacteria</taxon>
        <taxon>Pseudomonadati</taxon>
        <taxon>Bacteroidota</taxon>
        <taxon>Bacteroidia</taxon>
        <taxon>Bacteroidales</taxon>
        <taxon>Muribaculaceae</taxon>
        <taxon>Muribaculum</taxon>
    </lineage>
</organism>
<protein>
    <submittedName>
        <fullName evidence="1">tRNA (Adenosine(37)-N6)-dimethylallyltransferase MiaA</fullName>
        <ecNumber evidence="1">2.5.1.75</ecNumber>
    </submittedName>
</protein>